<feature type="compositionally biased region" description="Acidic residues" evidence="1">
    <location>
        <begin position="835"/>
        <end position="846"/>
    </location>
</feature>
<evidence type="ECO:0000313" key="3">
    <source>
        <dbReference type="Proteomes" id="UP001212997"/>
    </source>
</evidence>
<sequence length="974" mass="106975">MASRRSTDYLGVPTDLDGGSFVGRESVAETRRSRASTDALKNPFGRDSTYGDLDQQVEDMEVDLASWGLDQFIPKEKGSRKQKNKEGQLPNPFPASPTGADPPTRKLESSRSASLGNLESFGQGGAFLDAKSVIPARRPSTRRHSIGTALELADSEPSELFLQPRRGSAHDLIQSIPPTPPLHSIPFPTANSIRSRSVSPSRVDVSSSDPRQSTSAAIHDPHKRTQSTASMGSRMLLNDEEELPNPFVVRPPSPSRASRFDPKSVRGRTMSGGTMGTMGLPYQTEDPNPFEVRPPSPSRASRFDPKAAQDSRRSRTMSIGTQQMFLMEDDGGESFMSREPPRERRYSRMDLMRPKVLVMPSPLQQVSAPEPPPPTAASREGFTVSHASDGRPLPPGARTASRTTMIGSLLPPPSLEVPVAANAFIPNPRNNLTLSQLTFRNTLMVDGQRDLSYGDLEGTLQRATEEGEQVNVEPEPEPEPEPEQEIPIIEEPQRKGRPPGKLFGKSLIDDLEARKAEMKGKQRVFRGDQRPSMMARTQLKRSSTLIDPESLKRPPSQHLSSLPPGADLNRRNSANIKPLLNFDDEIPGARGQHLDTGHPLPANTKSVFGVDTIWERELAKLKQIEAREKIEEEERLKREAAEESTKKKKKGKRKGKDKARDSPPIEPTPPPAPVPEPEPEPIYQRPPSPPHILPDVQKVTGRRPRPPIVDDDDDSDTSEDSQAPQNPTVNVVKDWHAGSSDEEEGPRRTTGSGPRYPNRQGKSRAPKPANDDDSEEDIPLVATIGRAAQRASRSQLAADDSDEEKPLSMFLDSAKLKIPGIPGLGDKLFGGESNENAENDEEDEDDKPLGLRASRVMPTGDQDEEDDRPLAFHPDQVRRTQYMMAAQQQQQQQQFMMQAHAAQMHQSMMFGAAPLAPMMTGGFFGAPMGAPMAPPMMMAPAPMPITPPPAHDAAKLGRIDNWRHDVAVQGQAPT</sequence>
<feature type="compositionally biased region" description="Basic and acidic residues" evidence="1">
    <location>
        <begin position="301"/>
        <end position="313"/>
    </location>
</feature>
<keyword evidence="3" id="KW-1185">Reference proteome</keyword>
<feature type="compositionally biased region" description="Low complexity" evidence="1">
    <location>
        <begin position="786"/>
        <end position="798"/>
    </location>
</feature>
<feature type="region of interest" description="Disordered" evidence="1">
    <location>
        <begin position="821"/>
        <end position="869"/>
    </location>
</feature>
<feature type="region of interest" description="Disordered" evidence="1">
    <location>
        <begin position="244"/>
        <end position="316"/>
    </location>
</feature>
<feature type="compositionally biased region" description="Low complexity" evidence="1">
    <location>
        <begin position="194"/>
        <end position="211"/>
    </location>
</feature>
<feature type="compositionally biased region" description="Basic and acidic residues" evidence="1">
    <location>
        <begin position="623"/>
        <end position="645"/>
    </location>
</feature>
<feature type="region of interest" description="Disordered" evidence="1">
    <location>
        <begin position="171"/>
        <end position="231"/>
    </location>
</feature>
<evidence type="ECO:0000313" key="2">
    <source>
        <dbReference type="EMBL" id="KAJ3488684.1"/>
    </source>
</evidence>
<dbReference type="Proteomes" id="UP001212997">
    <property type="component" value="Unassembled WGS sequence"/>
</dbReference>
<feature type="compositionally biased region" description="Acidic residues" evidence="1">
    <location>
        <begin position="709"/>
        <end position="719"/>
    </location>
</feature>
<gene>
    <name evidence="2" type="ORF">NLI96_g2657</name>
</gene>
<feature type="region of interest" description="Disordered" evidence="1">
    <location>
        <begin position="623"/>
        <end position="805"/>
    </location>
</feature>
<feature type="compositionally biased region" description="Basic residues" evidence="1">
    <location>
        <begin position="646"/>
        <end position="657"/>
    </location>
</feature>
<reference evidence="2" key="1">
    <citation type="submission" date="2022-07" db="EMBL/GenBank/DDBJ databases">
        <title>Genome Sequence of Physisporinus lineatus.</title>
        <authorList>
            <person name="Buettner E."/>
        </authorList>
    </citation>
    <scope>NUCLEOTIDE SEQUENCE</scope>
    <source>
        <strain evidence="2">VT162</strain>
    </source>
</reference>
<feature type="region of interest" description="Disordered" evidence="1">
    <location>
        <begin position="1"/>
        <end position="55"/>
    </location>
</feature>
<feature type="compositionally biased region" description="Acidic residues" evidence="1">
    <location>
        <begin position="474"/>
        <end position="484"/>
    </location>
</feature>
<dbReference type="AlphaFoldDB" id="A0AAD5V8E0"/>
<feature type="region of interest" description="Disordered" evidence="1">
    <location>
        <begin position="518"/>
        <end position="605"/>
    </location>
</feature>
<feature type="region of interest" description="Disordered" evidence="1">
    <location>
        <begin position="71"/>
        <end position="159"/>
    </location>
</feature>
<feature type="compositionally biased region" description="Pro residues" evidence="1">
    <location>
        <begin position="664"/>
        <end position="676"/>
    </location>
</feature>
<accession>A0AAD5V8E0</accession>
<name>A0AAD5V8E0_9APHY</name>
<feature type="region of interest" description="Disordered" evidence="1">
    <location>
        <begin position="462"/>
        <end position="504"/>
    </location>
</feature>
<evidence type="ECO:0000256" key="1">
    <source>
        <dbReference type="SAM" id="MobiDB-lite"/>
    </source>
</evidence>
<proteinExistence type="predicted"/>
<feature type="compositionally biased region" description="Basic and acidic residues" evidence="1">
    <location>
        <begin position="518"/>
        <end position="529"/>
    </location>
</feature>
<protein>
    <submittedName>
        <fullName evidence="2">Uncharacterized protein</fullName>
    </submittedName>
</protein>
<dbReference type="EMBL" id="JANAWD010000061">
    <property type="protein sequence ID" value="KAJ3488684.1"/>
    <property type="molecule type" value="Genomic_DNA"/>
</dbReference>
<organism evidence="2 3">
    <name type="scientific">Meripilus lineatus</name>
    <dbReference type="NCBI Taxonomy" id="2056292"/>
    <lineage>
        <taxon>Eukaryota</taxon>
        <taxon>Fungi</taxon>
        <taxon>Dikarya</taxon>
        <taxon>Basidiomycota</taxon>
        <taxon>Agaricomycotina</taxon>
        <taxon>Agaricomycetes</taxon>
        <taxon>Polyporales</taxon>
        <taxon>Meripilaceae</taxon>
        <taxon>Meripilus</taxon>
    </lineage>
</organism>
<feature type="region of interest" description="Disordered" evidence="1">
    <location>
        <begin position="363"/>
        <end position="400"/>
    </location>
</feature>
<comment type="caution">
    <text evidence="2">The sequence shown here is derived from an EMBL/GenBank/DDBJ whole genome shotgun (WGS) entry which is preliminary data.</text>
</comment>